<reference evidence="2" key="3">
    <citation type="submission" date="2015-04" db="UniProtKB">
        <authorList>
            <consortium name="EnsemblPlants"/>
        </authorList>
    </citation>
    <scope>IDENTIFICATION</scope>
</reference>
<evidence type="ECO:0000256" key="1">
    <source>
        <dbReference type="SAM" id="MobiDB-lite"/>
    </source>
</evidence>
<reference evidence="3" key="2">
    <citation type="submission" date="2013-12" db="EMBL/GenBank/DDBJ databases">
        <authorList>
            <person name="Yu Y."/>
            <person name="Lee S."/>
            <person name="de Baynast K."/>
            <person name="Wissotski M."/>
            <person name="Liu L."/>
            <person name="Talag J."/>
            <person name="Goicoechea J."/>
            <person name="Angelova A."/>
            <person name="Jetty R."/>
            <person name="Kudrna D."/>
            <person name="Golser W."/>
            <person name="Rivera L."/>
            <person name="Zhang J."/>
            <person name="Wing R."/>
        </authorList>
    </citation>
    <scope>NUCLEOTIDE SEQUENCE</scope>
</reference>
<dbReference type="PANTHER" id="PTHR36595:SF1">
    <property type="entry name" value="TRANSMEMBRANE PROTEIN"/>
    <property type="match status" value="1"/>
</dbReference>
<dbReference type="PANTHER" id="PTHR36595">
    <property type="entry name" value="TRANSMEMBRANE PROTEIN"/>
    <property type="match status" value="1"/>
</dbReference>
<dbReference type="Proteomes" id="UP000032180">
    <property type="component" value="Chromosome 3"/>
</dbReference>
<feature type="region of interest" description="Disordered" evidence="1">
    <location>
        <begin position="112"/>
        <end position="139"/>
    </location>
</feature>
<dbReference type="EnsemblPlants" id="LPERR03G09400.1">
    <property type="protein sequence ID" value="LPERR03G09400.1"/>
    <property type="gene ID" value="LPERR03G09400"/>
</dbReference>
<reference evidence="2 3" key="1">
    <citation type="submission" date="2012-08" db="EMBL/GenBank/DDBJ databases">
        <title>Oryza genome evolution.</title>
        <authorList>
            <person name="Wing R.A."/>
        </authorList>
    </citation>
    <scope>NUCLEOTIDE SEQUENCE</scope>
</reference>
<dbReference type="HOGENOM" id="CLU_1680595_0_0_1"/>
<name>A0A0D9VRW5_9ORYZ</name>
<sequence length="165" mass="17263">MLNSTIELIALWASSSSPSLLAFCGSHLIIAVLLIAGSGTAPDISGGNAAGGISLEADAGVQGKETNPEGHQDRIAAIGAGGGWSCAHGVNGRTEECWVRVGDRDGAVETVASEKGSAREEEPAAAGALQEEKHGEDAEDELMLRAEEFIRRMNRVWVAENLRVR</sequence>
<keyword evidence="3" id="KW-1185">Reference proteome</keyword>
<dbReference type="Gramene" id="LPERR03G09400.1">
    <property type="protein sequence ID" value="LPERR03G09400.1"/>
    <property type="gene ID" value="LPERR03G09400"/>
</dbReference>
<proteinExistence type="predicted"/>
<feature type="compositionally biased region" description="Basic and acidic residues" evidence="1">
    <location>
        <begin position="130"/>
        <end position="139"/>
    </location>
</feature>
<dbReference type="AlphaFoldDB" id="A0A0D9VRW5"/>
<accession>A0A0D9VRW5</accession>
<evidence type="ECO:0000313" key="3">
    <source>
        <dbReference type="Proteomes" id="UP000032180"/>
    </source>
</evidence>
<organism evidence="2 3">
    <name type="scientific">Leersia perrieri</name>
    <dbReference type="NCBI Taxonomy" id="77586"/>
    <lineage>
        <taxon>Eukaryota</taxon>
        <taxon>Viridiplantae</taxon>
        <taxon>Streptophyta</taxon>
        <taxon>Embryophyta</taxon>
        <taxon>Tracheophyta</taxon>
        <taxon>Spermatophyta</taxon>
        <taxon>Magnoliopsida</taxon>
        <taxon>Liliopsida</taxon>
        <taxon>Poales</taxon>
        <taxon>Poaceae</taxon>
        <taxon>BOP clade</taxon>
        <taxon>Oryzoideae</taxon>
        <taxon>Oryzeae</taxon>
        <taxon>Oryzinae</taxon>
        <taxon>Leersia</taxon>
    </lineage>
</organism>
<evidence type="ECO:0000313" key="2">
    <source>
        <dbReference type="EnsemblPlants" id="LPERR03G09400.1"/>
    </source>
</evidence>
<dbReference type="eggNOG" id="ENOG502SA1A">
    <property type="taxonomic scope" value="Eukaryota"/>
</dbReference>
<dbReference type="STRING" id="77586.A0A0D9VRW5"/>
<protein>
    <submittedName>
        <fullName evidence="2">Uncharacterized protein</fullName>
    </submittedName>
</protein>